<protein>
    <recommendedName>
        <fullName evidence="3">Type II toxin-antitoxin system RelE/ParE family toxin</fullName>
    </recommendedName>
</protein>
<keyword evidence="2" id="KW-1185">Reference proteome</keyword>
<evidence type="ECO:0000313" key="2">
    <source>
        <dbReference type="Proteomes" id="UP000199663"/>
    </source>
</evidence>
<dbReference type="InterPro" id="IPR035093">
    <property type="entry name" value="RelE/ParE_toxin_dom_sf"/>
</dbReference>
<sequence length="99" mass="12147">MKYFKIQINSEAYQDIQEGVDWYNKQRKGLGKEFHLEVKDGFEKLKYLSFFQIRYDQTRCLPLKRFPFMIHYTVDQKKELIIVSAVFNTFRNPDVWKNR</sequence>
<comment type="caution">
    <text evidence="1">The sequence shown here is derived from an EMBL/GenBank/DDBJ whole genome shotgun (WGS) entry which is preliminary data.</text>
</comment>
<reference evidence="1 2" key="1">
    <citation type="submission" date="2016-10" db="EMBL/GenBank/DDBJ databases">
        <authorList>
            <person name="Varghese N."/>
            <person name="Submissions S."/>
        </authorList>
    </citation>
    <scope>NUCLEOTIDE SEQUENCE [LARGE SCALE GENOMIC DNA]</scope>
    <source>
        <strain evidence="1 2">DSM 17997</strain>
    </source>
</reference>
<dbReference type="Proteomes" id="UP000199663">
    <property type="component" value="Unassembled WGS sequence"/>
</dbReference>
<dbReference type="EMBL" id="FNQC01000006">
    <property type="protein sequence ID" value="SDZ14624.1"/>
    <property type="molecule type" value="Genomic_DNA"/>
</dbReference>
<organism evidence="1 2">
    <name type="scientific">Rhodonellum ikkaensis</name>
    <dbReference type="NCBI Taxonomy" id="336829"/>
    <lineage>
        <taxon>Bacteria</taxon>
        <taxon>Pseudomonadati</taxon>
        <taxon>Bacteroidota</taxon>
        <taxon>Cytophagia</taxon>
        <taxon>Cytophagales</taxon>
        <taxon>Cytophagaceae</taxon>
        <taxon>Rhodonellum</taxon>
    </lineage>
</organism>
<proteinExistence type="predicted"/>
<gene>
    <name evidence="1" type="ORF">SAMN05444412_106196</name>
</gene>
<evidence type="ECO:0008006" key="3">
    <source>
        <dbReference type="Google" id="ProtNLM"/>
    </source>
</evidence>
<accession>A0A1H3QLZ9</accession>
<evidence type="ECO:0000313" key="1">
    <source>
        <dbReference type="EMBL" id="SDZ14624.1"/>
    </source>
</evidence>
<dbReference type="Gene3D" id="3.30.2310.20">
    <property type="entry name" value="RelE-like"/>
    <property type="match status" value="1"/>
</dbReference>
<dbReference type="RefSeq" id="WP_019597383.1">
    <property type="nucleotide sequence ID" value="NZ_FNQC01000006.1"/>
</dbReference>
<name>A0A1H3QLZ9_9BACT</name>